<name>A0A410VFH6_9BRAD</name>
<dbReference type="Pfam" id="PF14094">
    <property type="entry name" value="DUF4272"/>
    <property type="match status" value="1"/>
</dbReference>
<reference evidence="2" key="1">
    <citation type="journal article" date="2014" name="Int. J. Syst. Evol. Microbiol.">
        <title>Complete genome sequence of Corynebacterium casei LMG S-19264T (=DSM 44701T), isolated from a smear-ripened cheese.</title>
        <authorList>
            <consortium name="US DOE Joint Genome Institute (JGI-PGF)"/>
            <person name="Walter F."/>
            <person name="Albersmeier A."/>
            <person name="Kalinowski J."/>
            <person name="Ruckert C."/>
        </authorList>
    </citation>
    <scope>NUCLEOTIDE SEQUENCE</scope>
    <source>
        <strain evidence="2">CGMCC 1.15034</strain>
    </source>
</reference>
<dbReference type="Proteomes" id="UP000593880">
    <property type="component" value="Chromosome"/>
</dbReference>
<dbReference type="OrthoDB" id="4399984at2"/>
<evidence type="ECO:0000313" key="4">
    <source>
        <dbReference type="Proteomes" id="UP000593880"/>
    </source>
</evidence>
<evidence type="ECO:0000313" key="2">
    <source>
        <dbReference type="EMBL" id="GGI29005.1"/>
    </source>
</evidence>
<keyword evidence="4" id="KW-1185">Reference proteome</keyword>
<dbReference type="RefSeq" id="WP_128969060.1">
    <property type="nucleotide sequence ID" value="NZ_BMHC01000013.1"/>
</dbReference>
<evidence type="ECO:0000256" key="1">
    <source>
        <dbReference type="SAM" id="MobiDB-lite"/>
    </source>
</evidence>
<evidence type="ECO:0000313" key="3">
    <source>
        <dbReference type="EMBL" id="QOZ63470.1"/>
    </source>
</evidence>
<accession>A0A410VFH6</accession>
<dbReference type="AlphaFoldDB" id="A0A410VFH6"/>
<dbReference type="EMBL" id="BMHC01000013">
    <property type="protein sequence ID" value="GGI29005.1"/>
    <property type="molecule type" value="Genomic_DNA"/>
</dbReference>
<dbReference type="InterPro" id="IPR025368">
    <property type="entry name" value="DUF4272"/>
</dbReference>
<gene>
    <name evidence="2" type="ORF">GCM10010987_52240</name>
    <name evidence="3" type="ORF">XH86_35625</name>
</gene>
<reference evidence="2" key="3">
    <citation type="submission" date="2022-12" db="EMBL/GenBank/DDBJ databases">
        <authorList>
            <person name="Sun Q."/>
            <person name="Zhou Y."/>
        </authorList>
    </citation>
    <scope>NUCLEOTIDE SEQUENCE</scope>
    <source>
        <strain evidence="2">CGMCC 1.15034</strain>
    </source>
</reference>
<protein>
    <submittedName>
        <fullName evidence="3">DUF4272 domain-containing protein</fullName>
    </submittedName>
</protein>
<dbReference type="Proteomes" id="UP000625079">
    <property type="component" value="Unassembled WGS sequence"/>
</dbReference>
<sequence length="254" mass="28316">MGFFDWLKSKTQAQGTGGADGPGTPKDFIPSGRGLGENRGIPAEAVDRKLRSERLLQAQGVPFMAALPVIDTASEALRRSKEEVALRTLCLLFVAAKGKGLGEELVERLLESYELRPHLTPKELAFVLDNSPSQPDRIQFTWRHEAAWTLLWALGFVAQLGKPTQICDVPFAASTMAERTTSQFIEDAELRPIADILDQADLIYRYHWAVRNAQIKGLRVPADLDPGVTEERHYALNWLIGYNEQAWDDVTTDT</sequence>
<organism evidence="2 5">
    <name type="scientific">Bradyrhizobium guangdongense</name>
    <dbReference type="NCBI Taxonomy" id="1325090"/>
    <lineage>
        <taxon>Bacteria</taxon>
        <taxon>Pseudomonadati</taxon>
        <taxon>Pseudomonadota</taxon>
        <taxon>Alphaproteobacteria</taxon>
        <taxon>Hyphomicrobiales</taxon>
        <taxon>Nitrobacteraceae</taxon>
        <taxon>Bradyrhizobium</taxon>
    </lineage>
</organism>
<feature type="region of interest" description="Disordered" evidence="1">
    <location>
        <begin position="12"/>
        <end position="34"/>
    </location>
</feature>
<reference evidence="3 4" key="2">
    <citation type="submission" date="2018-06" db="EMBL/GenBank/DDBJ databases">
        <title>Comparative genomics of rhizobia nodulating Arachis hypogaea in China.</title>
        <authorList>
            <person name="Li Y."/>
        </authorList>
    </citation>
    <scope>NUCLEOTIDE SEQUENCE [LARGE SCALE GENOMIC DNA]</scope>
    <source>
        <strain evidence="3 4">CCBAU 51658</strain>
    </source>
</reference>
<evidence type="ECO:0000313" key="5">
    <source>
        <dbReference type="Proteomes" id="UP000625079"/>
    </source>
</evidence>
<dbReference type="EMBL" id="CP030057">
    <property type="protein sequence ID" value="QOZ63470.1"/>
    <property type="molecule type" value="Genomic_DNA"/>
</dbReference>
<proteinExistence type="predicted"/>